<gene>
    <name evidence="2" type="ordered locus">Halhy_5778</name>
</gene>
<dbReference type="KEGG" id="hhy:Halhy_5778"/>
<reference key="2">
    <citation type="submission" date="2011-04" db="EMBL/GenBank/DDBJ databases">
        <title>Complete sequence of chromosome of Haliscomenobacter hydrossis DSM 1100.</title>
        <authorList>
            <consortium name="US DOE Joint Genome Institute (JGI-PGF)"/>
            <person name="Lucas S."/>
            <person name="Han J."/>
            <person name="Lapidus A."/>
            <person name="Bruce D."/>
            <person name="Goodwin L."/>
            <person name="Pitluck S."/>
            <person name="Peters L."/>
            <person name="Kyrpides N."/>
            <person name="Mavromatis K."/>
            <person name="Ivanova N."/>
            <person name="Ovchinnikova G."/>
            <person name="Pagani I."/>
            <person name="Daligault H."/>
            <person name="Detter J.C."/>
            <person name="Han C."/>
            <person name="Land M."/>
            <person name="Hauser L."/>
            <person name="Markowitz V."/>
            <person name="Cheng J.-F."/>
            <person name="Hugenholtz P."/>
            <person name="Woyke T."/>
            <person name="Wu D."/>
            <person name="Verbarg S."/>
            <person name="Frueling A."/>
            <person name="Brambilla E."/>
            <person name="Klenk H.-P."/>
            <person name="Eisen J.A."/>
        </authorList>
    </citation>
    <scope>NUCLEOTIDE SEQUENCE</scope>
    <source>
        <strain>DSM 1100</strain>
    </source>
</reference>
<reference evidence="2 3" key="1">
    <citation type="journal article" date="2011" name="Stand. Genomic Sci.">
        <title>Complete genome sequence of Haliscomenobacter hydrossis type strain (O).</title>
        <authorList>
            <consortium name="US DOE Joint Genome Institute (JGI-PGF)"/>
            <person name="Daligault H."/>
            <person name="Lapidus A."/>
            <person name="Zeytun A."/>
            <person name="Nolan M."/>
            <person name="Lucas S."/>
            <person name="Del Rio T.G."/>
            <person name="Tice H."/>
            <person name="Cheng J.F."/>
            <person name="Tapia R."/>
            <person name="Han C."/>
            <person name="Goodwin L."/>
            <person name="Pitluck S."/>
            <person name="Liolios K."/>
            <person name="Pagani I."/>
            <person name="Ivanova N."/>
            <person name="Huntemann M."/>
            <person name="Mavromatis K."/>
            <person name="Mikhailova N."/>
            <person name="Pati A."/>
            <person name="Chen A."/>
            <person name="Palaniappan K."/>
            <person name="Land M."/>
            <person name="Hauser L."/>
            <person name="Brambilla E.M."/>
            <person name="Rohde M."/>
            <person name="Verbarg S."/>
            <person name="Goker M."/>
            <person name="Bristow J."/>
            <person name="Eisen J.A."/>
            <person name="Markowitz V."/>
            <person name="Hugenholtz P."/>
            <person name="Kyrpides N.C."/>
            <person name="Klenk H.P."/>
            <person name="Woyke T."/>
        </authorList>
    </citation>
    <scope>NUCLEOTIDE SEQUENCE [LARGE SCALE GENOMIC DNA]</scope>
    <source>
        <strain evidence="3">ATCC 27775 / DSM 1100 / LMG 10767 / O</strain>
    </source>
</reference>
<proteinExistence type="predicted"/>
<evidence type="ECO:0000313" key="2">
    <source>
        <dbReference type="EMBL" id="AEE53601.1"/>
    </source>
</evidence>
<dbReference type="EMBL" id="CP002691">
    <property type="protein sequence ID" value="AEE53601.1"/>
    <property type="molecule type" value="Genomic_DNA"/>
</dbReference>
<accession>F4KX01</accession>
<dbReference type="InterPro" id="IPR059092">
    <property type="entry name" value="UPF0323_dom"/>
</dbReference>
<dbReference type="OrthoDB" id="957738at2"/>
<evidence type="ECO:0000259" key="1">
    <source>
        <dbReference type="Pfam" id="PF26303"/>
    </source>
</evidence>
<evidence type="ECO:0000313" key="3">
    <source>
        <dbReference type="Proteomes" id="UP000008461"/>
    </source>
</evidence>
<protein>
    <recommendedName>
        <fullName evidence="1">UPF0323 domain-containing protein</fullName>
    </recommendedName>
</protein>
<dbReference type="Pfam" id="PF26303">
    <property type="entry name" value="UPF0323"/>
    <property type="match status" value="1"/>
</dbReference>
<feature type="domain" description="UPF0323" evidence="1">
    <location>
        <begin position="57"/>
        <end position="172"/>
    </location>
</feature>
<dbReference type="RefSeq" id="WP_013768130.1">
    <property type="nucleotide sequence ID" value="NC_015510.1"/>
</dbReference>
<organism evidence="2 3">
    <name type="scientific">Haliscomenobacter hydrossis (strain ATCC 27775 / DSM 1100 / LMG 10767 / O)</name>
    <dbReference type="NCBI Taxonomy" id="760192"/>
    <lineage>
        <taxon>Bacteria</taxon>
        <taxon>Pseudomonadati</taxon>
        <taxon>Bacteroidota</taxon>
        <taxon>Saprospiria</taxon>
        <taxon>Saprospirales</taxon>
        <taxon>Haliscomenobacteraceae</taxon>
        <taxon>Haliscomenobacter</taxon>
    </lineage>
</organism>
<keyword evidence="3" id="KW-1185">Reference proteome</keyword>
<dbReference type="STRING" id="760192.Halhy_5778"/>
<dbReference type="HOGENOM" id="CLU_1336824_0_0_10"/>
<dbReference type="Proteomes" id="UP000008461">
    <property type="component" value="Chromosome"/>
</dbReference>
<dbReference type="AlphaFoldDB" id="F4KX01"/>
<sequence>MTPFRHFSNNPKFTNRLRRGGLYVAVAALLATHTSCSNSGSGGDWEAVTTYEVTKGVKTTLEEVEPDKFEVVDEQLVEGKEASSVVIKRLSGTVDTLSLSQAQTLVSNQDTVSTHGSTTNNHGHGYGLGRILWWSAMGHMMGRSFNSVSPMGVYRNSPTGTYTGVSSQLRSTALTRTEMRPIKGRSGFFGGSGRSRFGS</sequence>
<dbReference type="eggNOG" id="ENOG502ZIB8">
    <property type="taxonomic scope" value="Bacteria"/>
</dbReference>
<name>F4KX01_HALH1</name>